<dbReference type="GeneID" id="27356467"/>
<accession>A0A0D2E632</accession>
<feature type="region of interest" description="Disordered" evidence="1">
    <location>
        <begin position="115"/>
        <end position="139"/>
    </location>
</feature>
<evidence type="ECO:0000256" key="1">
    <source>
        <dbReference type="SAM" id="MobiDB-lite"/>
    </source>
</evidence>
<proteinExistence type="predicted"/>
<dbReference type="AlphaFoldDB" id="A0A0D2E632"/>
<reference evidence="2 3" key="1">
    <citation type="submission" date="2015-01" db="EMBL/GenBank/DDBJ databases">
        <title>The Genome Sequence of Exophiala oligosperma CBS72588.</title>
        <authorList>
            <consortium name="The Broad Institute Genomics Platform"/>
            <person name="Cuomo C."/>
            <person name="de Hoog S."/>
            <person name="Gorbushina A."/>
            <person name="Stielow B."/>
            <person name="Teixiera M."/>
            <person name="Abouelleil A."/>
            <person name="Chapman S.B."/>
            <person name="Priest M."/>
            <person name="Young S.K."/>
            <person name="Wortman J."/>
            <person name="Nusbaum C."/>
            <person name="Birren B."/>
        </authorList>
    </citation>
    <scope>NUCLEOTIDE SEQUENCE [LARGE SCALE GENOMIC DNA]</scope>
    <source>
        <strain evidence="2 3">CBS 72588</strain>
    </source>
</reference>
<feature type="compositionally biased region" description="Basic and acidic residues" evidence="1">
    <location>
        <begin position="124"/>
        <end position="133"/>
    </location>
</feature>
<feature type="region of interest" description="Disordered" evidence="1">
    <location>
        <begin position="1"/>
        <end position="62"/>
    </location>
</feature>
<feature type="compositionally biased region" description="Polar residues" evidence="1">
    <location>
        <begin position="29"/>
        <end position="45"/>
    </location>
</feature>
<feature type="compositionally biased region" description="Basic residues" evidence="1">
    <location>
        <begin position="46"/>
        <end position="55"/>
    </location>
</feature>
<feature type="region of interest" description="Disordered" evidence="1">
    <location>
        <begin position="183"/>
        <end position="221"/>
    </location>
</feature>
<feature type="compositionally biased region" description="Low complexity" evidence="1">
    <location>
        <begin position="1"/>
        <end position="21"/>
    </location>
</feature>
<dbReference type="Proteomes" id="UP000053342">
    <property type="component" value="Unassembled WGS sequence"/>
</dbReference>
<dbReference type="HOGENOM" id="CLU_1272153_0_0_1"/>
<dbReference type="OrthoDB" id="4121173at2759"/>
<keyword evidence="3" id="KW-1185">Reference proteome</keyword>
<dbReference type="EMBL" id="KN847335">
    <property type="protein sequence ID" value="KIW43274.1"/>
    <property type="molecule type" value="Genomic_DNA"/>
</dbReference>
<evidence type="ECO:0000313" key="2">
    <source>
        <dbReference type="EMBL" id="KIW43274.1"/>
    </source>
</evidence>
<dbReference type="VEuPathDB" id="FungiDB:PV06_04393"/>
<name>A0A0D2E632_9EURO</name>
<sequence length="221" mass="23822">MSSSDSLSTTSSRSSRSSSSLHIDMSFGHDTTTSMAQNPGSTAWQQHHHHHHPHTPHIPSPHVPHIATPHPLAAATQYLDKHVVGVFAKHQTEFNVNRQAREAKREARHSLVDSPIPEYEHDDDVERHESDRQRQHKISTALRTAAVTSFAPALVDGQGIIDDRNEGDDNEAWMAVLAKREAARLRSGTGLSTATGGGGGGGDDSGKNSSSPPPPGGRAER</sequence>
<evidence type="ECO:0000313" key="3">
    <source>
        <dbReference type="Proteomes" id="UP000053342"/>
    </source>
</evidence>
<dbReference type="RefSeq" id="XP_016263490.1">
    <property type="nucleotide sequence ID" value="XM_016405284.1"/>
</dbReference>
<feature type="compositionally biased region" description="Pro residues" evidence="1">
    <location>
        <begin position="211"/>
        <end position="221"/>
    </location>
</feature>
<organism evidence="2 3">
    <name type="scientific">Exophiala oligosperma</name>
    <dbReference type="NCBI Taxonomy" id="215243"/>
    <lineage>
        <taxon>Eukaryota</taxon>
        <taxon>Fungi</taxon>
        <taxon>Dikarya</taxon>
        <taxon>Ascomycota</taxon>
        <taxon>Pezizomycotina</taxon>
        <taxon>Eurotiomycetes</taxon>
        <taxon>Chaetothyriomycetidae</taxon>
        <taxon>Chaetothyriales</taxon>
        <taxon>Herpotrichiellaceae</taxon>
        <taxon>Exophiala</taxon>
    </lineage>
</organism>
<protein>
    <submittedName>
        <fullName evidence="2">Uncharacterized protein</fullName>
    </submittedName>
</protein>
<gene>
    <name evidence="2" type="ORF">PV06_04393</name>
</gene>